<keyword evidence="3" id="KW-1185">Reference proteome</keyword>
<sequence length="128" mass="14662">MGEAINYALDLLEERKENYRENGIQYYRPWVWLITDGAPTDYWQNAAQRVRDAENNRKISFFTVGVKGADITTLSQIAPPERPPIWLDGLKFRDMFLWLSQSMKQVSHSKPGGTMIALPSVGWSQVSV</sequence>
<evidence type="ECO:0000313" key="3">
    <source>
        <dbReference type="Proteomes" id="UP000271624"/>
    </source>
</evidence>
<evidence type="ECO:0000313" key="2">
    <source>
        <dbReference type="EMBL" id="RUT07144.1"/>
    </source>
</evidence>
<dbReference type="EMBL" id="RSCL01000005">
    <property type="protein sequence ID" value="RUT07144.1"/>
    <property type="molecule type" value="Genomic_DNA"/>
</dbReference>
<gene>
    <name evidence="2" type="ORF">DSM106972_024050</name>
</gene>
<evidence type="ECO:0000259" key="1">
    <source>
        <dbReference type="PROSITE" id="PS50234"/>
    </source>
</evidence>
<dbReference type="SUPFAM" id="SSF53300">
    <property type="entry name" value="vWA-like"/>
    <property type="match status" value="1"/>
</dbReference>
<dbReference type="Gene3D" id="3.40.50.410">
    <property type="entry name" value="von Willebrand factor, type A domain"/>
    <property type="match status" value="1"/>
</dbReference>
<dbReference type="InterPro" id="IPR036465">
    <property type="entry name" value="vWFA_dom_sf"/>
</dbReference>
<dbReference type="AlphaFoldDB" id="A0A3S1CN87"/>
<protein>
    <recommendedName>
        <fullName evidence="1">VWFA domain-containing protein</fullName>
    </recommendedName>
</protein>
<accession>A0A3S1CN87</accession>
<organism evidence="2 3">
    <name type="scientific">Dulcicalothrix desertica PCC 7102</name>
    <dbReference type="NCBI Taxonomy" id="232991"/>
    <lineage>
        <taxon>Bacteria</taxon>
        <taxon>Bacillati</taxon>
        <taxon>Cyanobacteriota</taxon>
        <taxon>Cyanophyceae</taxon>
        <taxon>Nostocales</taxon>
        <taxon>Calotrichaceae</taxon>
        <taxon>Dulcicalothrix</taxon>
    </lineage>
</organism>
<comment type="caution">
    <text evidence="2">The sequence shown here is derived from an EMBL/GenBank/DDBJ whole genome shotgun (WGS) entry which is preliminary data.</text>
</comment>
<reference evidence="2" key="2">
    <citation type="journal article" date="2019" name="Genome Biol. Evol.">
        <title>Day and night: Metabolic profiles and evolutionary relationships of six axenic non-marine cyanobacteria.</title>
        <authorList>
            <person name="Will S.E."/>
            <person name="Henke P."/>
            <person name="Boedeker C."/>
            <person name="Huang S."/>
            <person name="Brinkmann H."/>
            <person name="Rohde M."/>
            <person name="Jarek M."/>
            <person name="Friedl T."/>
            <person name="Seufert S."/>
            <person name="Schumacher M."/>
            <person name="Overmann J."/>
            <person name="Neumann-Schaal M."/>
            <person name="Petersen J."/>
        </authorList>
    </citation>
    <scope>NUCLEOTIDE SEQUENCE [LARGE SCALE GENOMIC DNA]</scope>
    <source>
        <strain evidence="2">PCC 7102</strain>
    </source>
</reference>
<proteinExistence type="predicted"/>
<dbReference type="Proteomes" id="UP000271624">
    <property type="component" value="Unassembled WGS sequence"/>
</dbReference>
<dbReference type="PROSITE" id="PS50234">
    <property type="entry name" value="VWFA"/>
    <property type="match status" value="1"/>
</dbReference>
<dbReference type="Pfam" id="PF00092">
    <property type="entry name" value="VWA"/>
    <property type="match status" value="1"/>
</dbReference>
<feature type="domain" description="VWFA" evidence="1">
    <location>
        <begin position="1"/>
        <end position="106"/>
    </location>
</feature>
<name>A0A3S1CN87_9CYAN</name>
<reference evidence="2" key="1">
    <citation type="submission" date="2018-12" db="EMBL/GenBank/DDBJ databases">
        <authorList>
            <person name="Will S."/>
            <person name="Neumann-Schaal M."/>
            <person name="Henke P."/>
        </authorList>
    </citation>
    <scope>NUCLEOTIDE SEQUENCE</scope>
    <source>
        <strain evidence="2">PCC 7102</strain>
    </source>
</reference>
<dbReference type="InterPro" id="IPR002035">
    <property type="entry name" value="VWF_A"/>
</dbReference>